<dbReference type="Gene3D" id="3.30.460.10">
    <property type="entry name" value="Beta Polymerase, domain 2"/>
    <property type="match status" value="1"/>
</dbReference>
<dbReference type="GO" id="GO:0017148">
    <property type="term" value="P:negative regulation of translation"/>
    <property type="evidence" value="ECO:0007669"/>
    <property type="project" value="TreeGrafter"/>
</dbReference>
<dbReference type="PANTHER" id="PTHR21043:SF0">
    <property type="entry name" value="MITOCHONDRIAL ASSEMBLY OF RIBOSOMAL LARGE SUBUNIT PROTEIN 1"/>
    <property type="match status" value="1"/>
</dbReference>
<dbReference type="SUPFAM" id="SSF81301">
    <property type="entry name" value="Nucleotidyltransferase"/>
    <property type="match status" value="1"/>
</dbReference>
<dbReference type="PANTHER" id="PTHR21043">
    <property type="entry name" value="IOJAP SUPERFAMILY ORTHOLOG"/>
    <property type="match status" value="1"/>
</dbReference>
<sequence>MNIQTQRMIVARCFASYARHRMTFRASRLQHTINVLTHTPTITHNYTTTTENISLVRQASAEHLQTRNRHRSVERFDVSMVVSVLRQENATDVCVIRVPAELKYTDHVIIVTGSSPRHLTAMAEFLIKVVKTHTRTSFTHLNRNQTDVCQMIGTV</sequence>
<dbReference type="AlphaFoldDB" id="A0A9W7WR92"/>
<dbReference type="InterPro" id="IPR043519">
    <property type="entry name" value="NT_sf"/>
</dbReference>
<dbReference type="GO" id="GO:0043023">
    <property type="term" value="F:ribosomal large subunit binding"/>
    <property type="evidence" value="ECO:0007669"/>
    <property type="project" value="TreeGrafter"/>
</dbReference>
<evidence type="ECO:0000313" key="2">
    <source>
        <dbReference type="EMBL" id="KAI7806856.1"/>
    </source>
</evidence>
<dbReference type="InterPro" id="IPR004394">
    <property type="entry name" value="Iojap/RsfS/C7orf30"/>
</dbReference>
<organism evidence="2 3">
    <name type="scientific">Triplophysa rosa</name>
    <name type="common">Cave loach</name>
    <dbReference type="NCBI Taxonomy" id="992332"/>
    <lineage>
        <taxon>Eukaryota</taxon>
        <taxon>Metazoa</taxon>
        <taxon>Chordata</taxon>
        <taxon>Craniata</taxon>
        <taxon>Vertebrata</taxon>
        <taxon>Euteleostomi</taxon>
        <taxon>Actinopterygii</taxon>
        <taxon>Neopterygii</taxon>
        <taxon>Teleostei</taxon>
        <taxon>Ostariophysi</taxon>
        <taxon>Cypriniformes</taxon>
        <taxon>Nemacheilidae</taxon>
        <taxon>Triplophysa</taxon>
    </lineage>
</organism>
<name>A0A9W7WR92_TRIRA</name>
<dbReference type="GO" id="GO:0090071">
    <property type="term" value="P:negative regulation of ribosome biogenesis"/>
    <property type="evidence" value="ECO:0007669"/>
    <property type="project" value="TreeGrafter"/>
</dbReference>
<evidence type="ECO:0000256" key="1">
    <source>
        <dbReference type="ARBA" id="ARBA00010574"/>
    </source>
</evidence>
<comment type="similarity">
    <text evidence="1">Belongs to the Iojap/RsfS family.</text>
</comment>
<proteinExistence type="inferred from homology"/>
<dbReference type="Proteomes" id="UP001059041">
    <property type="component" value="Linkage Group LG8"/>
</dbReference>
<gene>
    <name evidence="2" type="ORF">IRJ41_013041</name>
</gene>
<reference evidence="2" key="1">
    <citation type="submission" date="2021-02" db="EMBL/GenBank/DDBJ databases">
        <title>Comparative genomics reveals that relaxation of natural selection precedes convergent phenotypic evolution of cavefish.</title>
        <authorList>
            <person name="Peng Z."/>
        </authorList>
    </citation>
    <scope>NUCLEOTIDE SEQUENCE</scope>
    <source>
        <tissue evidence="2">Muscle</tissue>
    </source>
</reference>
<dbReference type="GO" id="GO:0005739">
    <property type="term" value="C:mitochondrion"/>
    <property type="evidence" value="ECO:0007669"/>
    <property type="project" value="TreeGrafter"/>
</dbReference>
<accession>A0A9W7WR92</accession>
<protein>
    <submittedName>
        <fullName evidence="2">Mitochondrial assembly of ribosomal large subunit protein 1</fullName>
    </submittedName>
</protein>
<keyword evidence="3" id="KW-1185">Reference proteome</keyword>
<dbReference type="Pfam" id="PF02410">
    <property type="entry name" value="RsfS"/>
    <property type="match status" value="1"/>
</dbReference>
<dbReference type="EMBL" id="JAFHDT010000008">
    <property type="protein sequence ID" value="KAI7806856.1"/>
    <property type="molecule type" value="Genomic_DNA"/>
</dbReference>
<evidence type="ECO:0000313" key="3">
    <source>
        <dbReference type="Proteomes" id="UP001059041"/>
    </source>
</evidence>
<comment type="caution">
    <text evidence="2">The sequence shown here is derived from an EMBL/GenBank/DDBJ whole genome shotgun (WGS) entry which is preliminary data.</text>
</comment>